<dbReference type="InterPro" id="IPR015991">
    <property type="entry name" value="TatD/YcfH-like"/>
</dbReference>
<keyword evidence="2 4" id="KW-0479">Metal-binding</keyword>
<keyword evidence="3 5" id="KW-0378">Hydrolase</keyword>
<dbReference type="RefSeq" id="WP_013254965.1">
    <property type="nucleotide sequence ID" value="NC_014364.1"/>
</dbReference>
<feature type="binding site" evidence="4">
    <location>
        <position position="103"/>
    </location>
    <ligand>
        <name>a divalent metal cation</name>
        <dbReference type="ChEBI" id="CHEBI:60240"/>
        <label>1</label>
    </ligand>
</feature>
<gene>
    <name evidence="5" type="ordered locus">Spirs_2388</name>
</gene>
<accession>E1R1X6</accession>
<dbReference type="OrthoDB" id="9810005at2"/>
<dbReference type="NCBIfam" id="TIGR00010">
    <property type="entry name" value="YchF/TatD family DNA exonuclease"/>
    <property type="match status" value="1"/>
</dbReference>
<dbReference type="GO" id="GO:0016788">
    <property type="term" value="F:hydrolase activity, acting on ester bonds"/>
    <property type="evidence" value="ECO:0007669"/>
    <property type="project" value="InterPro"/>
</dbReference>
<evidence type="ECO:0000256" key="2">
    <source>
        <dbReference type="ARBA" id="ARBA00022723"/>
    </source>
</evidence>
<dbReference type="PANTHER" id="PTHR46124">
    <property type="entry name" value="D-AMINOACYL-TRNA DEACYLASE"/>
    <property type="match status" value="1"/>
</dbReference>
<dbReference type="EMBL" id="CP002116">
    <property type="protein sequence ID" value="ADK81502.1"/>
    <property type="molecule type" value="Genomic_DNA"/>
</dbReference>
<keyword evidence="6" id="KW-1185">Reference proteome</keyword>
<dbReference type="eggNOG" id="COG0084">
    <property type="taxonomic scope" value="Bacteria"/>
</dbReference>
<dbReference type="PROSITE" id="PS01090">
    <property type="entry name" value="TATD_2"/>
    <property type="match status" value="1"/>
</dbReference>
<evidence type="ECO:0000256" key="1">
    <source>
        <dbReference type="ARBA" id="ARBA00009275"/>
    </source>
</evidence>
<name>E1R1X6_SEDSS</name>
<dbReference type="InterPro" id="IPR018228">
    <property type="entry name" value="DNase_TatD-rel_CS"/>
</dbReference>
<proteinExistence type="inferred from homology"/>
<organism evidence="5 6">
    <name type="scientific">Sediminispirochaeta smaragdinae (strain DSM 11293 / JCM 15392 / SEBR 4228)</name>
    <name type="common">Spirochaeta smaragdinae</name>
    <dbReference type="NCBI Taxonomy" id="573413"/>
    <lineage>
        <taxon>Bacteria</taxon>
        <taxon>Pseudomonadati</taxon>
        <taxon>Spirochaetota</taxon>
        <taxon>Spirochaetia</taxon>
        <taxon>Spirochaetales</taxon>
        <taxon>Spirochaetaceae</taxon>
        <taxon>Sediminispirochaeta</taxon>
    </lineage>
</organism>
<dbReference type="CDD" id="cd01310">
    <property type="entry name" value="TatD_DNAse"/>
    <property type="match status" value="1"/>
</dbReference>
<dbReference type="GO" id="GO:0005829">
    <property type="term" value="C:cytosol"/>
    <property type="evidence" value="ECO:0007669"/>
    <property type="project" value="TreeGrafter"/>
</dbReference>
<dbReference type="Pfam" id="PF01026">
    <property type="entry name" value="TatD_DNase"/>
    <property type="match status" value="1"/>
</dbReference>
<dbReference type="InterPro" id="IPR032466">
    <property type="entry name" value="Metal_Hydrolase"/>
</dbReference>
<feature type="binding site" evidence="4">
    <location>
        <position position="163"/>
    </location>
    <ligand>
        <name>a divalent metal cation</name>
        <dbReference type="ChEBI" id="CHEBI:60240"/>
        <label>2</label>
    </ligand>
</feature>
<dbReference type="Proteomes" id="UP000002318">
    <property type="component" value="Chromosome"/>
</dbReference>
<protein>
    <submittedName>
        <fullName evidence="5">Hydrolase, TatD family</fullName>
    </submittedName>
</protein>
<dbReference type="Gene3D" id="3.20.20.140">
    <property type="entry name" value="Metal-dependent hydrolases"/>
    <property type="match status" value="1"/>
</dbReference>
<dbReference type="InterPro" id="IPR001130">
    <property type="entry name" value="TatD-like"/>
</dbReference>
<feature type="binding site" evidence="4">
    <location>
        <position position="5"/>
    </location>
    <ligand>
        <name>a divalent metal cation</name>
        <dbReference type="ChEBI" id="CHEBI:60240"/>
        <label>1</label>
    </ligand>
</feature>
<dbReference type="STRING" id="573413.Spirs_2388"/>
<feature type="binding site" evidence="4">
    <location>
        <position position="139"/>
    </location>
    <ligand>
        <name>a divalent metal cation</name>
        <dbReference type="ChEBI" id="CHEBI:60240"/>
        <label>2</label>
    </ligand>
</feature>
<evidence type="ECO:0000256" key="3">
    <source>
        <dbReference type="ARBA" id="ARBA00022801"/>
    </source>
</evidence>
<comment type="similarity">
    <text evidence="1">Belongs to the metallo-dependent hydrolases superfamily. TatD-type hydrolase family.</text>
</comment>
<dbReference type="GO" id="GO:0004536">
    <property type="term" value="F:DNA nuclease activity"/>
    <property type="evidence" value="ECO:0007669"/>
    <property type="project" value="InterPro"/>
</dbReference>
<feature type="binding site" evidence="4">
    <location>
        <position position="213"/>
    </location>
    <ligand>
        <name>a divalent metal cation</name>
        <dbReference type="ChEBI" id="CHEBI:60240"/>
        <label>1</label>
    </ligand>
</feature>
<dbReference type="SUPFAM" id="SSF51556">
    <property type="entry name" value="Metallo-dependent hydrolases"/>
    <property type="match status" value="1"/>
</dbReference>
<reference evidence="5 6" key="1">
    <citation type="journal article" date="2010" name="Stand. Genomic Sci.">
        <title>Complete genome sequence of Spirochaeta smaragdinae type strain (SEBR 4228).</title>
        <authorList>
            <person name="Mavromatis K."/>
            <person name="Yasawong M."/>
            <person name="Chertkov O."/>
            <person name="Lapidus A."/>
            <person name="Lucas S."/>
            <person name="Nolan M."/>
            <person name="Del Rio T.G."/>
            <person name="Tice H."/>
            <person name="Cheng J.F."/>
            <person name="Pitluck S."/>
            <person name="Liolios K."/>
            <person name="Ivanova N."/>
            <person name="Tapia R."/>
            <person name="Han C."/>
            <person name="Bruce D."/>
            <person name="Goodwin L."/>
            <person name="Pati A."/>
            <person name="Chen A."/>
            <person name="Palaniappan K."/>
            <person name="Land M."/>
            <person name="Hauser L."/>
            <person name="Chang Y.J."/>
            <person name="Jeffries C.D."/>
            <person name="Detter J.C."/>
            <person name="Rohde M."/>
            <person name="Brambilla E."/>
            <person name="Spring S."/>
            <person name="Goker M."/>
            <person name="Sikorski J."/>
            <person name="Woyke T."/>
            <person name="Bristow J."/>
            <person name="Eisen J.A."/>
            <person name="Markowitz V."/>
            <person name="Hugenholtz P."/>
            <person name="Klenk H.P."/>
            <person name="Kyrpides N.C."/>
        </authorList>
    </citation>
    <scope>NUCLEOTIDE SEQUENCE [LARGE SCALE GENOMIC DNA]</scope>
    <source>
        <strain evidence="6">DSM 11293 / JCM 15392 / SEBR 4228</strain>
    </source>
</reference>
<dbReference type="PIRSF" id="PIRSF005902">
    <property type="entry name" value="DNase_TatD"/>
    <property type="match status" value="1"/>
</dbReference>
<evidence type="ECO:0000256" key="4">
    <source>
        <dbReference type="PIRSR" id="PIRSR005902-1"/>
    </source>
</evidence>
<sequence length="265" mass="29769">MIDTHFHSRVMRQKGVDPGEHLKRAFAEGLVCAVDIGTELGDLEERSGLVAEFDRVYMAAGLYPSYAGAEDLPSLVAELETSILEHQAASIRGQRPRLVAVGECGIDLHWDFADTVCQQELLELQIDLADRLDLPVVIHSREADDPLLEVFRRHSPKRGGILHCFSSGPEMMRRCLDLGFFISFAGNLTFKNAELIRSSALQVPMDRLLFETDSPYLSPEPMRGRPNHPAFVAHTYRFFSRLRSVPMEELISQVAANVHRIFSLP</sequence>
<dbReference type="AlphaFoldDB" id="E1R1X6"/>
<evidence type="ECO:0000313" key="5">
    <source>
        <dbReference type="EMBL" id="ADK81502.1"/>
    </source>
</evidence>
<dbReference type="GO" id="GO:0046872">
    <property type="term" value="F:metal ion binding"/>
    <property type="evidence" value="ECO:0007669"/>
    <property type="project" value="UniProtKB-KW"/>
</dbReference>
<dbReference type="HOGENOM" id="CLU_031506_4_3_12"/>
<dbReference type="FunFam" id="3.20.20.140:FF:000005">
    <property type="entry name" value="TatD family hydrolase"/>
    <property type="match status" value="1"/>
</dbReference>
<dbReference type="KEGG" id="ssm:Spirs_2388"/>
<evidence type="ECO:0000313" key="6">
    <source>
        <dbReference type="Proteomes" id="UP000002318"/>
    </source>
</evidence>
<dbReference type="PANTHER" id="PTHR46124:SF2">
    <property type="entry name" value="D-AMINOACYL-TRNA DEACYLASE"/>
    <property type="match status" value="1"/>
</dbReference>
<feature type="binding site" evidence="4">
    <location>
        <position position="7"/>
    </location>
    <ligand>
        <name>a divalent metal cation</name>
        <dbReference type="ChEBI" id="CHEBI:60240"/>
        <label>1</label>
    </ligand>
</feature>